<dbReference type="GO" id="GO:0005634">
    <property type="term" value="C:nucleus"/>
    <property type="evidence" value="ECO:0007669"/>
    <property type="project" value="TreeGrafter"/>
</dbReference>
<accession>A0A9P7QS08</accession>
<dbReference type="SMART" id="SM00248">
    <property type="entry name" value="ANK"/>
    <property type="match status" value="6"/>
</dbReference>
<dbReference type="InterPro" id="IPR036770">
    <property type="entry name" value="Ankyrin_rpt-contain_sf"/>
</dbReference>
<organism evidence="4 5">
    <name type="scientific">Colletotrichum scovillei</name>
    <dbReference type="NCBI Taxonomy" id="1209932"/>
    <lineage>
        <taxon>Eukaryota</taxon>
        <taxon>Fungi</taxon>
        <taxon>Dikarya</taxon>
        <taxon>Ascomycota</taxon>
        <taxon>Pezizomycotina</taxon>
        <taxon>Sordariomycetes</taxon>
        <taxon>Hypocreomycetidae</taxon>
        <taxon>Glomerellales</taxon>
        <taxon>Glomerellaceae</taxon>
        <taxon>Colletotrichum</taxon>
        <taxon>Colletotrichum acutatum species complex</taxon>
    </lineage>
</organism>
<dbReference type="InterPro" id="IPR002110">
    <property type="entry name" value="Ankyrin_rpt"/>
</dbReference>
<dbReference type="GO" id="GO:0045944">
    <property type="term" value="P:positive regulation of transcription by RNA polymerase II"/>
    <property type="evidence" value="ECO:0007669"/>
    <property type="project" value="TreeGrafter"/>
</dbReference>
<comment type="caution">
    <text evidence="4">The sequence shown here is derived from an EMBL/GenBank/DDBJ whole genome shotgun (WGS) entry which is preliminary data.</text>
</comment>
<keyword evidence="5" id="KW-1185">Reference proteome</keyword>
<dbReference type="Gene3D" id="1.25.40.20">
    <property type="entry name" value="Ankyrin repeat-containing domain"/>
    <property type="match status" value="2"/>
</dbReference>
<reference evidence="4" key="1">
    <citation type="submission" date="2021-05" db="EMBL/GenBank/DDBJ databases">
        <title>Comparative genomics of three Colletotrichum scovillei strains and genetic complementation revealed genes involved fungal growth and virulence on chili pepper.</title>
        <authorList>
            <person name="Hsieh D.-K."/>
            <person name="Chuang S.-C."/>
            <person name="Chen C.-Y."/>
            <person name="Chao Y.-T."/>
            <person name="Lu M.-Y.J."/>
            <person name="Lee M.-H."/>
            <person name="Shih M.-C."/>
        </authorList>
    </citation>
    <scope>NUCLEOTIDE SEQUENCE</scope>
    <source>
        <strain evidence="4">Coll-153</strain>
    </source>
</reference>
<evidence type="ECO:0000313" key="4">
    <source>
        <dbReference type="EMBL" id="KAG7041507.1"/>
    </source>
</evidence>
<dbReference type="PRINTS" id="PR01415">
    <property type="entry name" value="ANKYRIN"/>
</dbReference>
<dbReference type="InterPro" id="IPR050663">
    <property type="entry name" value="Ankyrin-SOCS_Box"/>
</dbReference>
<dbReference type="EMBL" id="JAESDN010000015">
    <property type="protein sequence ID" value="KAG7041507.1"/>
    <property type="molecule type" value="Genomic_DNA"/>
</dbReference>
<protein>
    <submittedName>
        <fullName evidence="4">Pfs domain-containing protein</fullName>
    </submittedName>
</protein>
<dbReference type="PANTHER" id="PTHR24193">
    <property type="entry name" value="ANKYRIN REPEAT PROTEIN"/>
    <property type="match status" value="1"/>
</dbReference>
<feature type="repeat" description="ANK" evidence="3">
    <location>
        <begin position="533"/>
        <end position="565"/>
    </location>
</feature>
<dbReference type="GO" id="GO:0000976">
    <property type="term" value="F:transcription cis-regulatory region binding"/>
    <property type="evidence" value="ECO:0007669"/>
    <property type="project" value="TreeGrafter"/>
</dbReference>
<dbReference type="PROSITE" id="PS50088">
    <property type="entry name" value="ANK_REPEAT"/>
    <property type="match status" value="2"/>
</dbReference>
<keyword evidence="1" id="KW-0677">Repeat</keyword>
<dbReference type="PROSITE" id="PS50297">
    <property type="entry name" value="ANK_REP_REGION"/>
    <property type="match status" value="2"/>
</dbReference>
<evidence type="ECO:0000313" key="5">
    <source>
        <dbReference type="Proteomes" id="UP000699042"/>
    </source>
</evidence>
<sequence length="827" mass="92035">MEVVGAVASFIAIGQALSTARHVAHIARAIPGIENELRWLQNEVEALGLIEAELARAGVIASDSKFETLYLEKAMLQLTESTRSLEEIRKRCTRPLSADGKDKIKKRAWFWLQAELAECRSKARDARENLQLALQSINAQSITKLVLRIESLSMQIVSNVQQLESSTGIADAPESPPSKDEKPSCCDENSSCCDEDLEALQDDKPLQVVAVRQPQQALPNPQASAPTDLITPQASSIVNQVSGLLQDRCPVPCCCRCHVSKPVSYTPTRWARNLVGNLNVNFNRQLSFHNSAKCTEASCKNKSGASMTVAYQFPVWLCSRAVQLQTLVGATTGLRVSLRPARILPFGSNFWAATDSEYALSSRETVQKWMLHYGNVFPGDTNPDGMTVLESVIGQGSTDILLYLFQIWEDQITNGNYDEQVRQSFEISSSWFYKTHHEIANTPDLPEQKMQILTRILSAGKWTVNASQTPLHDALCRGDFEAASRAAEEFSWAINQRNYEGNTPLHIAATQGHLDSVKHLVHLGCDINEANWKGRTALMLASKGGHILTVQYLIDAGSWVNATDRGGDTAIMIASIAGPNNLATILQALIRAGASSLRVLLEAGSDIESRQCCGRTPLLLSVQSGDRRGTQCLIEAGAKITCVTYDGWGLLHEAALYGTNKLLRYLATLDSTAINTSLRSNDGETPWDLWIFTMHVQGWQRADVLRPTPKRQEAFVSMIKSFRDRNLTVDLQRLDWLLQYLRDRDQRGAIAALSPLIKQKEDWKRWEILGTYKAIGLQIREEMWEAAVESVEEVIDCLRERMATSPCDSESYYDPKTHTIYRARELV</sequence>
<evidence type="ECO:0000256" key="1">
    <source>
        <dbReference type="ARBA" id="ARBA00022737"/>
    </source>
</evidence>
<dbReference type="Proteomes" id="UP000699042">
    <property type="component" value="Unassembled WGS sequence"/>
</dbReference>
<keyword evidence="2 3" id="KW-0040">ANK repeat</keyword>
<name>A0A9P7QS08_9PEZI</name>
<dbReference type="Pfam" id="PF12796">
    <property type="entry name" value="Ank_2"/>
    <property type="match status" value="2"/>
</dbReference>
<feature type="repeat" description="ANK" evidence="3">
    <location>
        <begin position="500"/>
        <end position="532"/>
    </location>
</feature>
<proteinExistence type="predicted"/>
<dbReference type="AlphaFoldDB" id="A0A9P7QS08"/>
<evidence type="ECO:0000256" key="3">
    <source>
        <dbReference type="PROSITE-ProRule" id="PRU00023"/>
    </source>
</evidence>
<dbReference type="SUPFAM" id="SSF48403">
    <property type="entry name" value="Ankyrin repeat"/>
    <property type="match status" value="1"/>
</dbReference>
<dbReference type="PANTHER" id="PTHR24193:SF131">
    <property type="entry name" value="PGG DOMAIN-CONTAINING PROTEIN"/>
    <property type="match status" value="1"/>
</dbReference>
<evidence type="ECO:0000256" key="2">
    <source>
        <dbReference type="ARBA" id="ARBA00023043"/>
    </source>
</evidence>
<gene>
    <name evidence="4" type="ORF">JMJ77_003612</name>
</gene>